<evidence type="ECO:0000313" key="9">
    <source>
        <dbReference type="EMBL" id="NAS10504.1"/>
    </source>
</evidence>
<keyword evidence="6" id="KW-0732">Signal</keyword>
<accession>A0A6L9E798</accession>
<evidence type="ECO:0000256" key="3">
    <source>
        <dbReference type="ARBA" id="ARBA00022801"/>
    </source>
</evidence>
<sequence length="452" mass="50431">MPSRRQFVKNTALLGAGLSVLPGATSAMASVSQNSKLNIGMIGVGLRGTNHLKNLLQRSDINITAVCDIDPQRITIAKNMIAENGAKSPQVFGSDDYDYRNLLELKDVDAVVISTPWLWHVRMTVDAMKAGKFAGVEVSAANTLEECWDLVNTHEETGTHMMILENVNYRRDIMAVLNMVRQSVFGELVHFRCGYQHDLREVKFNNGKQPYGGGVEFGEKAISEARWRTAHSVKRNADVYPTHGLGPIAVMADINRGNRFVSMTSHATKAIGLHNHIVKHGGEDHPNASIKFKQGDVITSTLDTANGETIIITHDCNLPRPYSLGFRVQGAKGLWEVDGNRIYIEDSSEPHRWDEADKWLQQYDHPLWKKFGEYAEGAGHGGMDFFVMNAFVESAKQNVSPPMDAYDAAAWSAVTPLSEVSIANNGEPQHFPDFTRGMWIKRKPYDWMKNNY</sequence>
<gene>
    <name evidence="9" type="ORF">GTQ38_00720</name>
</gene>
<dbReference type="GO" id="GO:0016798">
    <property type="term" value="F:hydrolase activity, acting on glycosyl bonds"/>
    <property type="evidence" value="ECO:0007669"/>
    <property type="project" value="UniProtKB-KW"/>
</dbReference>
<comment type="cofactor">
    <cofactor evidence="1">
        <name>NAD(+)</name>
        <dbReference type="ChEBI" id="CHEBI:57540"/>
    </cofactor>
</comment>
<reference evidence="9 10" key="1">
    <citation type="submission" date="2020-01" db="EMBL/GenBank/DDBJ databases">
        <title>Bacteria diversity of Porities sp.</title>
        <authorList>
            <person name="Wang G."/>
        </authorList>
    </citation>
    <scope>NUCLEOTIDE SEQUENCE [LARGE SCALE GENOMIC DNA]</scope>
    <source>
        <strain evidence="9 10">R33</strain>
    </source>
</reference>
<dbReference type="Gene3D" id="3.40.50.720">
    <property type="entry name" value="NAD(P)-binding Rossmann-like Domain"/>
    <property type="match status" value="1"/>
</dbReference>
<dbReference type="InterPro" id="IPR050463">
    <property type="entry name" value="Gfo/Idh/MocA_oxidrdct_glycsds"/>
</dbReference>
<keyword evidence="4" id="KW-0520">NAD</keyword>
<dbReference type="PROSITE" id="PS51318">
    <property type="entry name" value="TAT"/>
    <property type="match status" value="1"/>
</dbReference>
<dbReference type="SUPFAM" id="SSF55347">
    <property type="entry name" value="Glyceraldehyde-3-phosphate dehydrogenase-like, C-terminal domain"/>
    <property type="match status" value="1"/>
</dbReference>
<evidence type="ECO:0000313" key="10">
    <source>
        <dbReference type="Proteomes" id="UP000475249"/>
    </source>
</evidence>
<evidence type="ECO:0000256" key="6">
    <source>
        <dbReference type="SAM" id="SignalP"/>
    </source>
</evidence>
<dbReference type="GO" id="GO:0000166">
    <property type="term" value="F:nucleotide binding"/>
    <property type="evidence" value="ECO:0007669"/>
    <property type="project" value="InterPro"/>
</dbReference>
<feature type="signal peptide" evidence="6">
    <location>
        <begin position="1"/>
        <end position="29"/>
    </location>
</feature>
<dbReference type="AlphaFoldDB" id="A0A6L9E798"/>
<name>A0A6L9E798_9FLAO</name>
<dbReference type="Pfam" id="PF01408">
    <property type="entry name" value="GFO_IDH_MocA"/>
    <property type="match status" value="1"/>
</dbReference>
<dbReference type="Proteomes" id="UP000475249">
    <property type="component" value="Unassembled WGS sequence"/>
</dbReference>
<dbReference type="InterPro" id="IPR049303">
    <property type="entry name" value="Glyco_hydro_109_C"/>
</dbReference>
<feature type="domain" description="Glycosyl hydrolase 109 C-terminal" evidence="8">
    <location>
        <begin position="174"/>
        <end position="355"/>
    </location>
</feature>
<dbReference type="RefSeq" id="WP_161433310.1">
    <property type="nucleotide sequence ID" value="NZ_WXYO01000001.1"/>
</dbReference>
<keyword evidence="3" id="KW-0378">Hydrolase</keyword>
<dbReference type="PANTHER" id="PTHR43818:SF1">
    <property type="entry name" value="GLYCOSYL HYDROLASE FAMILY 109 PROTEIN"/>
    <property type="match status" value="1"/>
</dbReference>
<comment type="caution">
    <text evidence="9">The sequence shown here is derived from an EMBL/GenBank/DDBJ whole genome shotgun (WGS) entry which is preliminary data.</text>
</comment>
<dbReference type="Pfam" id="PF21252">
    <property type="entry name" value="Glyco_hydro_109_C"/>
    <property type="match status" value="1"/>
</dbReference>
<evidence type="ECO:0000259" key="7">
    <source>
        <dbReference type="Pfam" id="PF01408"/>
    </source>
</evidence>
<proteinExistence type="inferred from homology"/>
<dbReference type="InterPro" id="IPR006311">
    <property type="entry name" value="TAT_signal"/>
</dbReference>
<protein>
    <submittedName>
        <fullName evidence="9">Gfo/Idh/MocA family oxidoreductase</fullName>
    </submittedName>
</protein>
<dbReference type="InterPro" id="IPR036291">
    <property type="entry name" value="NAD(P)-bd_dom_sf"/>
</dbReference>
<evidence type="ECO:0000256" key="5">
    <source>
        <dbReference type="ARBA" id="ARBA00023295"/>
    </source>
</evidence>
<organism evidence="9 10">
    <name type="scientific">Poritiphilus flavus</name>
    <dbReference type="NCBI Taxonomy" id="2697053"/>
    <lineage>
        <taxon>Bacteria</taxon>
        <taxon>Pseudomonadati</taxon>
        <taxon>Bacteroidota</taxon>
        <taxon>Flavobacteriia</taxon>
        <taxon>Flavobacteriales</taxon>
        <taxon>Flavobacteriaceae</taxon>
        <taxon>Poritiphilus</taxon>
    </lineage>
</organism>
<comment type="similarity">
    <text evidence="2">Belongs to the Gfo/Idh/MocA family. Glycosyl hydrolase 109 subfamily.</text>
</comment>
<evidence type="ECO:0000259" key="8">
    <source>
        <dbReference type="Pfam" id="PF21252"/>
    </source>
</evidence>
<evidence type="ECO:0000256" key="1">
    <source>
        <dbReference type="ARBA" id="ARBA00001911"/>
    </source>
</evidence>
<evidence type="ECO:0000256" key="2">
    <source>
        <dbReference type="ARBA" id="ARBA00009329"/>
    </source>
</evidence>
<dbReference type="PANTHER" id="PTHR43818">
    <property type="entry name" value="BCDNA.GH03377"/>
    <property type="match status" value="1"/>
</dbReference>
<dbReference type="SUPFAM" id="SSF51735">
    <property type="entry name" value="NAD(P)-binding Rossmann-fold domains"/>
    <property type="match status" value="1"/>
</dbReference>
<dbReference type="EMBL" id="WXYO01000001">
    <property type="protein sequence ID" value="NAS10504.1"/>
    <property type="molecule type" value="Genomic_DNA"/>
</dbReference>
<dbReference type="InterPro" id="IPR000683">
    <property type="entry name" value="Gfo/Idh/MocA-like_OxRdtase_N"/>
</dbReference>
<evidence type="ECO:0000256" key="4">
    <source>
        <dbReference type="ARBA" id="ARBA00023027"/>
    </source>
</evidence>
<feature type="chain" id="PRO_5026807092" evidence="6">
    <location>
        <begin position="30"/>
        <end position="452"/>
    </location>
</feature>
<keyword evidence="5" id="KW-0326">Glycosidase</keyword>
<keyword evidence="10" id="KW-1185">Reference proteome</keyword>
<dbReference type="Gene3D" id="3.30.360.10">
    <property type="entry name" value="Dihydrodipicolinate Reductase, domain 2"/>
    <property type="match status" value="1"/>
</dbReference>
<feature type="domain" description="Gfo/Idh/MocA-like oxidoreductase N-terminal" evidence="7">
    <location>
        <begin position="37"/>
        <end position="161"/>
    </location>
</feature>